<keyword evidence="4 6" id="KW-1133">Transmembrane helix</keyword>
<organism evidence="8 9">
    <name type="scientific">Qipengyuania aquimaris</name>
    <dbReference type="NCBI Taxonomy" id="255984"/>
    <lineage>
        <taxon>Bacteria</taxon>
        <taxon>Pseudomonadati</taxon>
        <taxon>Pseudomonadota</taxon>
        <taxon>Alphaproteobacteria</taxon>
        <taxon>Sphingomonadales</taxon>
        <taxon>Erythrobacteraceae</taxon>
        <taxon>Qipengyuania</taxon>
    </lineage>
</organism>
<dbReference type="AlphaFoldDB" id="A0A6I4TGG7"/>
<proteinExistence type="inferred from homology"/>
<dbReference type="GO" id="GO:0000271">
    <property type="term" value="P:polysaccharide biosynthetic process"/>
    <property type="evidence" value="ECO:0007669"/>
    <property type="project" value="InterPro"/>
</dbReference>
<accession>A0A6I4TGG7</accession>
<comment type="similarity">
    <text evidence="2">Belongs to the GtrA family.</text>
</comment>
<dbReference type="Pfam" id="PF04138">
    <property type="entry name" value="GtrA_DPMS_TM"/>
    <property type="match status" value="1"/>
</dbReference>
<dbReference type="PANTHER" id="PTHR38459:SF1">
    <property type="entry name" value="PROPHAGE BACTOPRENOL-LINKED GLUCOSE TRANSLOCASE HOMOLOG"/>
    <property type="match status" value="1"/>
</dbReference>
<keyword evidence="5 6" id="KW-0472">Membrane</keyword>
<feature type="domain" description="GtrA/DPMS transmembrane" evidence="7">
    <location>
        <begin position="13"/>
        <end position="125"/>
    </location>
</feature>
<dbReference type="Proteomes" id="UP000432727">
    <property type="component" value="Unassembled WGS sequence"/>
</dbReference>
<dbReference type="RefSeq" id="WP_160594463.1">
    <property type="nucleotide sequence ID" value="NZ_JAIUZK010000002.1"/>
</dbReference>
<dbReference type="GO" id="GO:0005886">
    <property type="term" value="C:plasma membrane"/>
    <property type="evidence" value="ECO:0007669"/>
    <property type="project" value="TreeGrafter"/>
</dbReference>
<evidence type="ECO:0000256" key="5">
    <source>
        <dbReference type="ARBA" id="ARBA00023136"/>
    </source>
</evidence>
<evidence type="ECO:0000313" key="8">
    <source>
        <dbReference type="EMBL" id="MXO95132.1"/>
    </source>
</evidence>
<name>A0A6I4TGG7_9SPHN</name>
<dbReference type="InterPro" id="IPR051401">
    <property type="entry name" value="GtrA_CellWall_Glycosyl"/>
</dbReference>
<feature type="transmembrane region" description="Helical" evidence="6">
    <location>
        <begin position="75"/>
        <end position="97"/>
    </location>
</feature>
<evidence type="ECO:0000256" key="6">
    <source>
        <dbReference type="SAM" id="Phobius"/>
    </source>
</evidence>
<comment type="caution">
    <text evidence="8">The sequence shown here is derived from an EMBL/GenBank/DDBJ whole genome shotgun (WGS) entry which is preliminary data.</text>
</comment>
<keyword evidence="3 6" id="KW-0812">Transmembrane</keyword>
<reference evidence="8 9" key="1">
    <citation type="submission" date="2019-12" db="EMBL/GenBank/DDBJ databases">
        <title>Genomic-based taxomic classification of the family Erythrobacteraceae.</title>
        <authorList>
            <person name="Xu L."/>
        </authorList>
    </citation>
    <scope>NUCLEOTIDE SEQUENCE [LARGE SCALE GENOMIC DNA]</scope>
    <source>
        <strain evidence="8 9">JCM 12189</strain>
    </source>
</reference>
<evidence type="ECO:0000256" key="1">
    <source>
        <dbReference type="ARBA" id="ARBA00004141"/>
    </source>
</evidence>
<evidence type="ECO:0000259" key="7">
    <source>
        <dbReference type="Pfam" id="PF04138"/>
    </source>
</evidence>
<comment type="subcellular location">
    <subcellularLocation>
        <location evidence="1">Membrane</location>
        <topology evidence="1">Multi-pass membrane protein</topology>
    </subcellularLocation>
</comment>
<keyword evidence="9" id="KW-1185">Reference proteome</keyword>
<protein>
    <recommendedName>
        <fullName evidence="7">GtrA/DPMS transmembrane domain-containing protein</fullName>
    </recommendedName>
</protein>
<dbReference type="PANTHER" id="PTHR38459">
    <property type="entry name" value="PROPHAGE BACTOPRENOL-LINKED GLUCOSE TRANSLOCASE HOMOLOG"/>
    <property type="match status" value="1"/>
</dbReference>
<dbReference type="EMBL" id="WTYI01000001">
    <property type="protein sequence ID" value="MXO95132.1"/>
    <property type="molecule type" value="Genomic_DNA"/>
</dbReference>
<evidence type="ECO:0000313" key="9">
    <source>
        <dbReference type="Proteomes" id="UP000432727"/>
    </source>
</evidence>
<evidence type="ECO:0000256" key="2">
    <source>
        <dbReference type="ARBA" id="ARBA00009399"/>
    </source>
</evidence>
<feature type="transmembrane region" description="Helical" evidence="6">
    <location>
        <begin position="38"/>
        <end position="63"/>
    </location>
</feature>
<sequence>MADIESLTRHPRRYLVVGVVCAAVHNGIMFGMDRLGAHYVASLVLSFAVLAPLGYFLHSIYTFAREVQPIRFVRFATGLLAGFPINLVLMVLFVSVLGLGVPLATLVCTALLFVWNFASARWAIFLHR</sequence>
<feature type="transmembrane region" description="Helical" evidence="6">
    <location>
        <begin position="12"/>
        <end position="32"/>
    </location>
</feature>
<evidence type="ECO:0000256" key="3">
    <source>
        <dbReference type="ARBA" id="ARBA00022692"/>
    </source>
</evidence>
<feature type="transmembrane region" description="Helical" evidence="6">
    <location>
        <begin position="103"/>
        <end position="124"/>
    </location>
</feature>
<gene>
    <name evidence="8" type="ORF">GRI34_01710</name>
</gene>
<dbReference type="InterPro" id="IPR007267">
    <property type="entry name" value="GtrA_DPMS_TM"/>
</dbReference>
<evidence type="ECO:0000256" key="4">
    <source>
        <dbReference type="ARBA" id="ARBA00022989"/>
    </source>
</evidence>
<dbReference type="OrthoDB" id="7597029at2"/>